<reference evidence="1" key="1">
    <citation type="submission" date="2014-05" db="EMBL/GenBank/DDBJ databases">
        <authorList>
            <person name="Chronopoulou M."/>
        </authorList>
    </citation>
    <scope>NUCLEOTIDE SEQUENCE</scope>
    <source>
        <tissue evidence="1">Whole organism</tissue>
    </source>
</reference>
<dbReference type="AlphaFoldDB" id="A0A0K2UDG4"/>
<evidence type="ECO:0000313" key="1">
    <source>
        <dbReference type="EMBL" id="CDW35977.1"/>
    </source>
</evidence>
<organism evidence="1">
    <name type="scientific">Lepeophtheirus salmonis</name>
    <name type="common">Salmon louse</name>
    <name type="synonym">Caligus salmonis</name>
    <dbReference type="NCBI Taxonomy" id="72036"/>
    <lineage>
        <taxon>Eukaryota</taxon>
        <taxon>Metazoa</taxon>
        <taxon>Ecdysozoa</taxon>
        <taxon>Arthropoda</taxon>
        <taxon>Crustacea</taxon>
        <taxon>Multicrustacea</taxon>
        <taxon>Hexanauplia</taxon>
        <taxon>Copepoda</taxon>
        <taxon>Siphonostomatoida</taxon>
        <taxon>Caligidae</taxon>
        <taxon>Lepeophtheirus</taxon>
    </lineage>
</organism>
<protein>
    <submittedName>
        <fullName evidence="1">Uncharacterized protein</fullName>
    </submittedName>
</protein>
<accession>A0A0K2UDG4</accession>
<sequence length="34" mass="4093">MLHQQMGRREIVNKITIAHISKKIEKLKIMYILD</sequence>
<dbReference type="EMBL" id="HACA01018616">
    <property type="protein sequence ID" value="CDW35977.1"/>
    <property type="molecule type" value="Transcribed_RNA"/>
</dbReference>
<proteinExistence type="predicted"/>
<name>A0A0K2UDG4_LEPSM</name>